<dbReference type="AlphaFoldDB" id="A0A8H7SHH8"/>
<protein>
    <submittedName>
        <fullName evidence="1">Uncharacterized protein</fullName>
    </submittedName>
</protein>
<dbReference type="EMBL" id="JAEPRE010000393">
    <property type="protein sequence ID" value="KAG2228630.1"/>
    <property type="molecule type" value="Genomic_DNA"/>
</dbReference>
<sequence>MDEYIIENYQDFDPITCFNSMKHQTTKGPAESEFESIINNLCKNEDLSVRLIKWCENVVENDFNVIKTNEALVYWELKTKAREEITKSLNKAEESLSKRELIDLEKKNVLKTVRGKITLVSQLKRKVETIEAATQEEEDPVLFGSKSVGTILKNAGENESKSLCLNSILDLSDQRKSSQKLLFTDEEWKIIVGQYGRNFFFNHKKMERKIEEVNKCLRQGNLDKAYTVSRRLELDNLNGPDEALYFIYSHVVNLYRKRRDVLNPKSMKTPTEYDYIVKIWVNILEALFPEDKIYIKWGESHSAACEEDYKVDARIIVQVNGEVNDLSNMEASRQMTNQKIDDDHLKLIIESKCALDNIIMKTPSLVEENLNILFIQLSGAQCEVNILSLVAPGLYVVNQYCNLDITNSLPEFANNASKWFASLFAIKV</sequence>
<name>A0A8H7SHH8_9FUNG</name>
<dbReference type="Proteomes" id="UP000613177">
    <property type="component" value="Unassembled WGS sequence"/>
</dbReference>
<evidence type="ECO:0000313" key="2">
    <source>
        <dbReference type="Proteomes" id="UP000613177"/>
    </source>
</evidence>
<evidence type="ECO:0000313" key="1">
    <source>
        <dbReference type="EMBL" id="KAG2228630.1"/>
    </source>
</evidence>
<comment type="caution">
    <text evidence="1">The sequence shown here is derived from an EMBL/GenBank/DDBJ whole genome shotgun (WGS) entry which is preliminary data.</text>
</comment>
<keyword evidence="2" id="KW-1185">Reference proteome</keyword>
<accession>A0A8H7SHH8</accession>
<gene>
    <name evidence="1" type="ORF">INT48_007790</name>
</gene>
<reference evidence="1" key="1">
    <citation type="submission" date="2021-01" db="EMBL/GenBank/DDBJ databases">
        <title>Metabolic potential, ecology and presence of endohyphal bacteria is reflected in genomic diversity of Mucoromycotina.</title>
        <authorList>
            <person name="Muszewska A."/>
            <person name="Okrasinska A."/>
            <person name="Steczkiewicz K."/>
            <person name="Drgas O."/>
            <person name="Orlowska M."/>
            <person name="Perlinska-Lenart U."/>
            <person name="Aleksandrzak-Piekarczyk T."/>
            <person name="Szatraj K."/>
            <person name="Zielenkiewicz U."/>
            <person name="Pilsyk S."/>
            <person name="Malc E."/>
            <person name="Mieczkowski P."/>
            <person name="Kruszewska J.S."/>
            <person name="Biernat P."/>
            <person name="Pawlowska J."/>
        </authorList>
    </citation>
    <scope>NUCLEOTIDE SEQUENCE</scope>
    <source>
        <strain evidence="1">WA0000018081</strain>
    </source>
</reference>
<organism evidence="1 2">
    <name type="scientific">Thamnidium elegans</name>
    <dbReference type="NCBI Taxonomy" id="101142"/>
    <lineage>
        <taxon>Eukaryota</taxon>
        <taxon>Fungi</taxon>
        <taxon>Fungi incertae sedis</taxon>
        <taxon>Mucoromycota</taxon>
        <taxon>Mucoromycotina</taxon>
        <taxon>Mucoromycetes</taxon>
        <taxon>Mucorales</taxon>
        <taxon>Mucorineae</taxon>
        <taxon>Mucoraceae</taxon>
        <taxon>Thamnidium</taxon>
    </lineage>
</organism>
<proteinExistence type="predicted"/>